<evidence type="ECO:0000313" key="1">
    <source>
        <dbReference type="EMBL" id="KAL1569752.1"/>
    </source>
</evidence>
<gene>
    <name evidence="1" type="ORF">AAHA92_01191</name>
</gene>
<evidence type="ECO:0000313" key="2">
    <source>
        <dbReference type="Proteomes" id="UP001567538"/>
    </source>
</evidence>
<reference evidence="1 2" key="1">
    <citation type="submission" date="2024-06" db="EMBL/GenBank/DDBJ databases">
        <title>A chromosome level genome sequence of Diviner's sage (Salvia divinorum).</title>
        <authorList>
            <person name="Ford S.A."/>
            <person name="Ro D.-K."/>
            <person name="Ness R.W."/>
            <person name="Phillips M.A."/>
        </authorList>
    </citation>
    <scope>NUCLEOTIDE SEQUENCE [LARGE SCALE GENOMIC DNA]</scope>
    <source>
        <strain evidence="1">SAF-2024a</strain>
        <tissue evidence="1">Leaf</tissue>
    </source>
</reference>
<sequence>MEQMKGDIKLESFDYDHDKFARIQELTWSFVLTDWEKSIEPLLWRLSNKISTKSENSRADVDLRVDGLGKIDQAAVVETIKQDLNRQLFKPSNGQLNCSDTLLNQLCDYKLNFSLLDLIS</sequence>
<protein>
    <submittedName>
        <fullName evidence="1">Uncharacterized protein</fullName>
    </submittedName>
</protein>
<organism evidence="1 2">
    <name type="scientific">Salvia divinorum</name>
    <name type="common">Maria pastora</name>
    <name type="synonym">Diviner's sage</name>
    <dbReference type="NCBI Taxonomy" id="28513"/>
    <lineage>
        <taxon>Eukaryota</taxon>
        <taxon>Viridiplantae</taxon>
        <taxon>Streptophyta</taxon>
        <taxon>Embryophyta</taxon>
        <taxon>Tracheophyta</taxon>
        <taxon>Spermatophyta</taxon>
        <taxon>Magnoliopsida</taxon>
        <taxon>eudicotyledons</taxon>
        <taxon>Gunneridae</taxon>
        <taxon>Pentapetalae</taxon>
        <taxon>asterids</taxon>
        <taxon>lamiids</taxon>
        <taxon>Lamiales</taxon>
        <taxon>Lamiaceae</taxon>
        <taxon>Nepetoideae</taxon>
        <taxon>Mentheae</taxon>
        <taxon>Salviinae</taxon>
        <taxon>Salvia</taxon>
        <taxon>Salvia subgen. Calosphace</taxon>
    </lineage>
</organism>
<comment type="caution">
    <text evidence="1">The sequence shown here is derived from an EMBL/GenBank/DDBJ whole genome shotgun (WGS) entry which is preliminary data.</text>
</comment>
<proteinExistence type="predicted"/>
<name>A0ABD1IM23_SALDI</name>
<dbReference type="AlphaFoldDB" id="A0ABD1IM23"/>
<accession>A0ABD1IM23</accession>
<keyword evidence="2" id="KW-1185">Reference proteome</keyword>
<dbReference type="EMBL" id="JBEAFC010000001">
    <property type="protein sequence ID" value="KAL1569752.1"/>
    <property type="molecule type" value="Genomic_DNA"/>
</dbReference>
<dbReference type="Proteomes" id="UP001567538">
    <property type="component" value="Unassembled WGS sequence"/>
</dbReference>